<dbReference type="InterPro" id="IPR001296">
    <property type="entry name" value="Glyco_trans_1"/>
</dbReference>
<feature type="domain" description="Glycosyl transferase family 1" evidence="2">
    <location>
        <begin position="186"/>
        <end position="343"/>
    </location>
</feature>
<dbReference type="EMBL" id="PEZH01000019">
    <property type="protein sequence ID" value="PIS15234.1"/>
    <property type="molecule type" value="Genomic_DNA"/>
</dbReference>
<protein>
    <recommendedName>
        <fullName evidence="6">Glycosyltransferase family 1 protein</fullName>
    </recommendedName>
</protein>
<dbReference type="PANTHER" id="PTHR46401:SF2">
    <property type="entry name" value="GLYCOSYLTRANSFERASE WBBK-RELATED"/>
    <property type="match status" value="1"/>
</dbReference>
<evidence type="ECO:0000256" key="1">
    <source>
        <dbReference type="ARBA" id="ARBA00022679"/>
    </source>
</evidence>
<dbReference type="Gene3D" id="3.40.50.2000">
    <property type="entry name" value="Glycogen Phosphorylase B"/>
    <property type="match status" value="2"/>
</dbReference>
<sequence length="367" mass="42115">MIIGFDGRFAQNQLSGVGKYIKNLVEGVAHQGFKCIVFYSQKPKHPIIGKNIKNRIIKGNKYIWEQAYLPQALKQEKIDIYHATGNVGIPLFCPVPSVLTVHDLIPLIQKNYFSQSRFPPLSKKLYFWRTKTSLWKAQKIITDTKWTKKNIIKFFKISSSKITVIYLNSSLPKKLDDKVHLRFNLKKENYIINNGGIDRRKNLANLISAFALVQAKIPPIKLVITGQNRELLPILKKEIQQKKLTQKIIFTGFLKEETLWGLLKNALCLCYPSEAEGFGLPIIEAFRTNTPVIASDIPVLREIGDSACLFVNQNQPQKIAQAVIKLIQNPKLQKELITRGQKQARIFSWEKTIEKTIKIYNNLIKNF</sequence>
<evidence type="ECO:0008006" key="6">
    <source>
        <dbReference type="Google" id="ProtNLM"/>
    </source>
</evidence>
<dbReference type="Proteomes" id="UP000231282">
    <property type="component" value="Unassembled WGS sequence"/>
</dbReference>
<keyword evidence="1" id="KW-0808">Transferase</keyword>
<evidence type="ECO:0000313" key="4">
    <source>
        <dbReference type="EMBL" id="PIS15234.1"/>
    </source>
</evidence>
<accession>A0A2H0WRD7</accession>
<dbReference type="Pfam" id="PF13439">
    <property type="entry name" value="Glyco_transf_4"/>
    <property type="match status" value="1"/>
</dbReference>
<name>A0A2H0WRD7_9BACT</name>
<comment type="caution">
    <text evidence="4">The sequence shown here is derived from an EMBL/GenBank/DDBJ whole genome shotgun (WGS) entry which is preliminary data.</text>
</comment>
<dbReference type="AlphaFoldDB" id="A0A2H0WRD7"/>
<dbReference type="CDD" id="cd03809">
    <property type="entry name" value="GT4_MtfB-like"/>
    <property type="match status" value="1"/>
</dbReference>
<proteinExistence type="predicted"/>
<gene>
    <name evidence="4" type="ORF">COT63_01085</name>
</gene>
<dbReference type="InterPro" id="IPR028098">
    <property type="entry name" value="Glyco_trans_4-like_N"/>
</dbReference>
<dbReference type="GO" id="GO:0016757">
    <property type="term" value="F:glycosyltransferase activity"/>
    <property type="evidence" value="ECO:0007669"/>
    <property type="project" value="InterPro"/>
</dbReference>
<dbReference type="SUPFAM" id="SSF53756">
    <property type="entry name" value="UDP-Glycosyltransferase/glycogen phosphorylase"/>
    <property type="match status" value="1"/>
</dbReference>
<dbReference type="PANTHER" id="PTHR46401">
    <property type="entry name" value="GLYCOSYLTRANSFERASE WBBK-RELATED"/>
    <property type="match status" value="1"/>
</dbReference>
<dbReference type="Pfam" id="PF00534">
    <property type="entry name" value="Glycos_transf_1"/>
    <property type="match status" value="1"/>
</dbReference>
<evidence type="ECO:0000259" key="2">
    <source>
        <dbReference type="Pfam" id="PF00534"/>
    </source>
</evidence>
<feature type="domain" description="Glycosyltransferase subfamily 4-like N-terminal" evidence="3">
    <location>
        <begin position="15"/>
        <end position="166"/>
    </location>
</feature>
<reference evidence="5" key="1">
    <citation type="submission" date="2017-09" db="EMBL/GenBank/DDBJ databases">
        <title>Depth-based differentiation of microbial function through sediment-hosted aquifers and enrichment of novel symbionts in the deep terrestrial subsurface.</title>
        <authorList>
            <person name="Probst A.J."/>
            <person name="Ladd B."/>
            <person name="Jarett J.K."/>
            <person name="Geller-Mcgrath D.E."/>
            <person name="Sieber C.M.K."/>
            <person name="Emerson J.B."/>
            <person name="Anantharaman K."/>
            <person name="Thomas B.C."/>
            <person name="Malmstrom R."/>
            <person name="Stieglmeier M."/>
            <person name="Klingl A."/>
            <person name="Woyke T."/>
            <person name="Ryan C.M."/>
            <person name="Banfield J.F."/>
        </authorList>
    </citation>
    <scope>NUCLEOTIDE SEQUENCE [LARGE SCALE GENOMIC DNA]</scope>
</reference>
<evidence type="ECO:0000259" key="3">
    <source>
        <dbReference type="Pfam" id="PF13439"/>
    </source>
</evidence>
<evidence type="ECO:0000313" key="5">
    <source>
        <dbReference type="Proteomes" id="UP000231282"/>
    </source>
</evidence>
<organism evidence="4 5">
    <name type="scientific">Candidatus Shapirobacteria bacterium CG09_land_8_20_14_0_10_38_17</name>
    <dbReference type="NCBI Taxonomy" id="1974884"/>
    <lineage>
        <taxon>Bacteria</taxon>
        <taxon>Candidatus Shapironibacteriota</taxon>
    </lineage>
</organism>